<sequence length="125" mass="13417">MSDSSDGWTLRVSLSSSSSILFCLKESFKKSSLDRCPSPKEDWSLFAAIFSETELFFDDEYVLGVAGEVLDAIGLTASPTTEPNKGWQLPALDFPASALAMMLAGTYTLGVTPGTVTILNAKPKE</sequence>
<dbReference type="EMBL" id="BGPR01018179">
    <property type="protein sequence ID" value="GBN78438.1"/>
    <property type="molecule type" value="Genomic_DNA"/>
</dbReference>
<keyword evidence="2" id="KW-1185">Reference proteome</keyword>
<accession>A0A4Y2RRV5</accession>
<proteinExistence type="predicted"/>
<dbReference type="AlphaFoldDB" id="A0A4Y2RRV5"/>
<reference evidence="1 2" key="1">
    <citation type="journal article" date="2019" name="Sci. Rep.">
        <title>Orb-weaving spider Araneus ventricosus genome elucidates the spidroin gene catalogue.</title>
        <authorList>
            <person name="Kono N."/>
            <person name="Nakamura H."/>
            <person name="Ohtoshi R."/>
            <person name="Moran D.A.P."/>
            <person name="Shinohara A."/>
            <person name="Yoshida Y."/>
            <person name="Fujiwara M."/>
            <person name="Mori M."/>
            <person name="Tomita M."/>
            <person name="Arakawa K."/>
        </authorList>
    </citation>
    <scope>NUCLEOTIDE SEQUENCE [LARGE SCALE GENOMIC DNA]</scope>
</reference>
<name>A0A4Y2RRV5_ARAVE</name>
<dbReference type="Proteomes" id="UP000499080">
    <property type="component" value="Unassembled WGS sequence"/>
</dbReference>
<gene>
    <name evidence="1" type="ORF">AVEN_130613_1</name>
</gene>
<evidence type="ECO:0000313" key="1">
    <source>
        <dbReference type="EMBL" id="GBN78438.1"/>
    </source>
</evidence>
<comment type="caution">
    <text evidence="1">The sequence shown here is derived from an EMBL/GenBank/DDBJ whole genome shotgun (WGS) entry which is preliminary data.</text>
</comment>
<organism evidence="1 2">
    <name type="scientific">Araneus ventricosus</name>
    <name type="common">Orbweaver spider</name>
    <name type="synonym">Epeira ventricosa</name>
    <dbReference type="NCBI Taxonomy" id="182803"/>
    <lineage>
        <taxon>Eukaryota</taxon>
        <taxon>Metazoa</taxon>
        <taxon>Ecdysozoa</taxon>
        <taxon>Arthropoda</taxon>
        <taxon>Chelicerata</taxon>
        <taxon>Arachnida</taxon>
        <taxon>Araneae</taxon>
        <taxon>Araneomorphae</taxon>
        <taxon>Entelegynae</taxon>
        <taxon>Araneoidea</taxon>
        <taxon>Araneidae</taxon>
        <taxon>Araneus</taxon>
    </lineage>
</organism>
<protein>
    <submittedName>
        <fullName evidence="1">Uncharacterized protein</fullName>
    </submittedName>
</protein>
<evidence type="ECO:0000313" key="2">
    <source>
        <dbReference type="Proteomes" id="UP000499080"/>
    </source>
</evidence>